<dbReference type="AlphaFoldDB" id="A0A1Y1Z8L8"/>
<evidence type="ECO:0000313" key="1">
    <source>
        <dbReference type="EMBL" id="ORY06601.1"/>
    </source>
</evidence>
<evidence type="ECO:0000313" key="2">
    <source>
        <dbReference type="Proteomes" id="UP000193498"/>
    </source>
</evidence>
<organism evidence="1 2">
    <name type="scientific">Basidiobolus meristosporus CBS 931.73</name>
    <dbReference type="NCBI Taxonomy" id="1314790"/>
    <lineage>
        <taxon>Eukaryota</taxon>
        <taxon>Fungi</taxon>
        <taxon>Fungi incertae sedis</taxon>
        <taxon>Zoopagomycota</taxon>
        <taxon>Entomophthoromycotina</taxon>
        <taxon>Basidiobolomycetes</taxon>
        <taxon>Basidiobolales</taxon>
        <taxon>Basidiobolaceae</taxon>
        <taxon>Basidiobolus</taxon>
    </lineage>
</organism>
<dbReference type="EMBL" id="MCFE01000015">
    <property type="protein sequence ID" value="ORY06601.1"/>
    <property type="molecule type" value="Genomic_DNA"/>
</dbReference>
<dbReference type="Proteomes" id="UP000193498">
    <property type="component" value="Unassembled WGS sequence"/>
</dbReference>
<protein>
    <recommendedName>
        <fullName evidence="3">BTB domain-containing protein</fullName>
    </recommendedName>
</protein>
<sequence length="196" mass="22784">MLVSHDPHFLDGTSLRSTGCVKDSQCTVDQSTEEYIRISETEVVTKTHVLHNLHQMGLTLFNNPQSSNTCLHIQDQEGESAAFWVHDFYFIHDSPVLYRTIHRTPHLHTPILDELEQFNPNKEQITFDCAGRCHIHLSVPCVNGFKELLQWIYTHDDDQWVMSMTEDNFDSIMSNVAFLRLSQDAYYVMAEFYETI</sequence>
<name>A0A1Y1Z8L8_9FUNG</name>
<accession>A0A1Y1Z8L8</accession>
<reference evidence="1 2" key="1">
    <citation type="submission" date="2016-07" db="EMBL/GenBank/DDBJ databases">
        <title>Pervasive Adenine N6-methylation of Active Genes in Fungi.</title>
        <authorList>
            <consortium name="DOE Joint Genome Institute"/>
            <person name="Mondo S.J."/>
            <person name="Dannebaum R.O."/>
            <person name="Kuo R.C."/>
            <person name="Labutti K."/>
            <person name="Haridas S."/>
            <person name="Kuo A."/>
            <person name="Salamov A."/>
            <person name="Ahrendt S.R."/>
            <person name="Lipzen A."/>
            <person name="Sullivan W."/>
            <person name="Andreopoulos W.B."/>
            <person name="Clum A."/>
            <person name="Lindquist E."/>
            <person name="Daum C."/>
            <person name="Ramamoorthy G.K."/>
            <person name="Gryganskyi A."/>
            <person name="Culley D."/>
            <person name="Magnuson J.K."/>
            <person name="James T.Y."/>
            <person name="O'Malley M.A."/>
            <person name="Stajich J.E."/>
            <person name="Spatafora J.W."/>
            <person name="Visel A."/>
            <person name="Grigoriev I.V."/>
        </authorList>
    </citation>
    <scope>NUCLEOTIDE SEQUENCE [LARGE SCALE GENOMIC DNA]</scope>
    <source>
        <strain evidence="1 2">CBS 931.73</strain>
    </source>
</reference>
<dbReference type="OrthoDB" id="2436968at2759"/>
<proteinExistence type="predicted"/>
<evidence type="ECO:0008006" key="3">
    <source>
        <dbReference type="Google" id="ProtNLM"/>
    </source>
</evidence>
<comment type="caution">
    <text evidence="1">The sequence shown here is derived from an EMBL/GenBank/DDBJ whole genome shotgun (WGS) entry which is preliminary data.</text>
</comment>
<dbReference type="InParanoid" id="A0A1Y1Z8L8"/>
<keyword evidence="2" id="KW-1185">Reference proteome</keyword>
<gene>
    <name evidence="1" type="ORF">K493DRAFT_310538</name>
</gene>